<dbReference type="EMBL" id="PYAG01000009">
    <property type="protein sequence ID" value="RAO35924.1"/>
    <property type="molecule type" value="Genomic_DNA"/>
</dbReference>
<comment type="caution">
    <text evidence="2">The sequence shown here is derived from an EMBL/GenBank/DDBJ whole genome shotgun (WGS) entry which is preliminary data.</text>
</comment>
<name>A0A328NNP8_9ACTN</name>
<proteinExistence type="predicted"/>
<evidence type="ECO:0000313" key="3">
    <source>
        <dbReference type="Proteomes" id="UP000249419"/>
    </source>
</evidence>
<protein>
    <submittedName>
        <fullName evidence="2">Uncharacterized protein</fullName>
    </submittedName>
</protein>
<accession>A0A328NNP8</accession>
<reference evidence="2 3" key="1">
    <citation type="submission" date="2018-03" db="EMBL/GenBank/DDBJ databases">
        <title>Defining the species Micromonospora saelicesensis and Micromonospora noduli under the framework of genomics.</title>
        <authorList>
            <person name="Riesco R."/>
            <person name="Trujillo M.E."/>
        </authorList>
    </citation>
    <scope>NUCLEOTIDE SEQUENCE [LARGE SCALE GENOMIC DNA]</scope>
    <source>
        <strain evidence="2 3">PSN13</strain>
    </source>
</reference>
<gene>
    <name evidence="2" type="ORF">PSN13_02348</name>
</gene>
<organism evidence="2 3">
    <name type="scientific">Micromonospora saelicesensis</name>
    <dbReference type="NCBI Taxonomy" id="285676"/>
    <lineage>
        <taxon>Bacteria</taxon>
        <taxon>Bacillati</taxon>
        <taxon>Actinomycetota</taxon>
        <taxon>Actinomycetes</taxon>
        <taxon>Micromonosporales</taxon>
        <taxon>Micromonosporaceae</taxon>
        <taxon>Micromonospora</taxon>
    </lineage>
</organism>
<dbReference type="AlphaFoldDB" id="A0A328NNP8"/>
<evidence type="ECO:0000256" key="1">
    <source>
        <dbReference type="SAM" id="MobiDB-lite"/>
    </source>
</evidence>
<sequence length="89" mass="10134">MYPDKMSRWVRLNAQSVCPPQHWALSHKGRWKNGSTGPFQDETSDPRGDQDAEYAHPWHVSRRGQEATHLLSFGCGELTARCPQRGQTT</sequence>
<evidence type="ECO:0000313" key="2">
    <source>
        <dbReference type="EMBL" id="RAO35924.1"/>
    </source>
</evidence>
<dbReference type="Proteomes" id="UP000249419">
    <property type="component" value="Unassembled WGS sequence"/>
</dbReference>
<feature type="region of interest" description="Disordered" evidence="1">
    <location>
        <begin position="26"/>
        <end position="52"/>
    </location>
</feature>